<feature type="transmembrane region" description="Helical" evidence="1">
    <location>
        <begin position="75"/>
        <end position="94"/>
    </location>
</feature>
<proteinExistence type="predicted"/>
<feature type="transmembrane region" description="Helical" evidence="1">
    <location>
        <begin position="51"/>
        <end position="69"/>
    </location>
</feature>
<keyword evidence="3" id="KW-1185">Reference proteome</keyword>
<dbReference type="KEGG" id="cnan:A2G96_26135"/>
<feature type="transmembrane region" description="Helical" evidence="1">
    <location>
        <begin position="121"/>
        <end position="139"/>
    </location>
</feature>
<evidence type="ECO:0000256" key="1">
    <source>
        <dbReference type="SAM" id="Phobius"/>
    </source>
</evidence>
<evidence type="ECO:0008006" key="4">
    <source>
        <dbReference type="Google" id="ProtNLM"/>
    </source>
</evidence>
<gene>
    <name evidence="2" type="ORF">A2G96_26135</name>
</gene>
<dbReference type="AlphaFoldDB" id="A0A142JT73"/>
<dbReference type="Proteomes" id="UP000075238">
    <property type="component" value="Chromosome 2"/>
</dbReference>
<feature type="transmembrane region" description="Helical" evidence="1">
    <location>
        <begin position="12"/>
        <end position="31"/>
    </location>
</feature>
<dbReference type="EMBL" id="CP014845">
    <property type="protein sequence ID" value="AMR81285.1"/>
    <property type="molecule type" value="Genomic_DNA"/>
</dbReference>
<name>A0A142JT73_9BURK</name>
<keyword evidence="1" id="KW-1133">Transmembrane helix</keyword>
<keyword evidence="1" id="KW-0472">Membrane</keyword>
<accession>A0A142JT73</accession>
<reference evidence="2 3" key="1">
    <citation type="submission" date="2016-03" db="EMBL/GenBank/DDBJ databases">
        <title>Complete genome sequence of a novel chlorpyrifos degrading bacterium, Cupriavidus nantongensis sp. X1.</title>
        <authorList>
            <person name="Fang L."/>
        </authorList>
    </citation>
    <scope>NUCLEOTIDE SEQUENCE [LARGE SCALE GENOMIC DNA]</scope>
    <source>
        <strain evidence="2 3">X1</strain>
    </source>
</reference>
<evidence type="ECO:0000313" key="3">
    <source>
        <dbReference type="Proteomes" id="UP000075238"/>
    </source>
</evidence>
<keyword evidence="1" id="KW-0812">Transmembrane</keyword>
<protein>
    <recommendedName>
        <fullName evidence="4">DUF2269 domain-containing protein</fullName>
    </recommendedName>
</protein>
<evidence type="ECO:0000313" key="2">
    <source>
        <dbReference type="EMBL" id="AMR81285.1"/>
    </source>
</evidence>
<dbReference type="RefSeq" id="WP_062803097.1">
    <property type="nucleotide sequence ID" value="NZ_CP014845.1"/>
</dbReference>
<organism evidence="2 3">
    <name type="scientific">Cupriavidus nantongensis</name>
    <dbReference type="NCBI Taxonomy" id="1796606"/>
    <lineage>
        <taxon>Bacteria</taxon>
        <taxon>Pseudomonadati</taxon>
        <taxon>Pseudomonadota</taxon>
        <taxon>Betaproteobacteria</taxon>
        <taxon>Burkholderiales</taxon>
        <taxon>Burkholderiaceae</taxon>
        <taxon>Cupriavidus</taxon>
    </lineage>
</organism>
<sequence>MDYTTLVRIHASLLFASLAALLAAEVLIAGVRTDRSALARVVLVANRTSHMLAGVGLLAGLALVITGPWPLLTPWLLLSLALIGLWAMVARTWVRPWMLALEGAIGAGDGVAALSRDKRALLGRVAFLALYVSIMAVMFKKPYIPSPF</sequence>